<dbReference type="InterPro" id="IPR029044">
    <property type="entry name" value="Nucleotide-diphossugar_trans"/>
</dbReference>
<dbReference type="OrthoDB" id="10016069at2759"/>
<evidence type="ECO:0000313" key="3">
    <source>
        <dbReference type="Proteomes" id="UP000281553"/>
    </source>
</evidence>
<sequence>MWGLLPNPITWNGESKFTDVAYRLESLASDEIQSNRVVWTPDNCHQPETVEIIIPCRNRFVNLSVFLNHMHSFLRHQRRRYTMFVIEQIG</sequence>
<dbReference type="PANTHER" id="PTHR19300:SF57">
    <property type="entry name" value="BETA-1,4-N-ACETYLGALACTOSAMINYLTRANSFERASE"/>
    <property type="match status" value="1"/>
</dbReference>
<dbReference type="InterPro" id="IPR003859">
    <property type="entry name" value="Galactosyl_T"/>
</dbReference>
<dbReference type="Proteomes" id="UP000281553">
    <property type="component" value="Unassembled WGS sequence"/>
</dbReference>
<gene>
    <name evidence="2" type="ORF">DILT_LOCUS8738</name>
</gene>
<dbReference type="Pfam" id="PF13733">
    <property type="entry name" value="Glyco_transf_7N"/>
    <property type="match status" value="1"/>
</dbReference>
<dbReference type="GO" id="GO:0005975">
    <property type="term" value="P:carbohydrate metabolic process"/>
    <property type="evidence" value="ECO:0007669"/>
    <property type="project" value="InterPro"/>
</dbReference>
<evidence type="ECO:0000259" key="1">
    <source>
        <dbReference type="Pfam" id="PF13733"/>
    </source>
</evidence>
<dbReference type="PANTHER" id="PTHR19300">
    <property type="entry name" value="BETA-1,4-GALACTOSYLTRANSFERASE"/>
    <property type="match status" value="1"/>
</dbReference>
<evidence type="ECO:0000313" key="2">
    <source>
        <dbReference type="EMBL" id="VDN12907.1"/>
    </source>
</evidence>
<dbReference type="Gene3D" id="3.90.550.10">
    <property type="entry name" value="Spore Coat Polysaccharide Biosynthesis Protein SpsA, Chain A"/>
    <property type="match status" value="1"/>
</dbReference>
<dbReference type="GO" id="GO:0008378">
    <property type="term" value="F:galactosyltransferase activity"/>
    <property type="evidence" value="ECO:0007669"/>
    <property type="project" value="TreeGrafter"/>
</dbReference>
<organism evidence="2 3">
    <name type="scientific">Dibothriocephalus latus</name>
    <name type="common">Fish tapeworm</name>
    <name type="synonym">Diphyllobothrium latum</name>
    <dbReference type="NCBI Taxonomy" id="60516"/>
    <lineage>
        <taxon>Eukaryota</taxon>
        <taxon>Metazoa</taxon>
        <taxon>Spiralia</taxon>
        <taxon>Lophotrochozoa</taxon>
        <taxon>Platyhelminthes</taxon>
        <taxon>Cestoda</taxon>
        <taxon>Eucestoda</taxon>
        <taxon>Diphyllobothriidea</taxon>
        <taxon>Diphyllobothriidae</taxon>
        <taxon>Dibothriocephalus</taxon>
    </lineage>
</organism>
<dbReference type="InterPro" id="IPR027995">
    <property type="entry name" value="Galactosyl_T_N"/>
</dbReference>
<proteinExistence type="predicted"/>
<accession>A0A3P7LML2</accession>
<dbReference type="AlphaFoldDB" id="A0A3P7LML2"/>
<protein>
    <recommendedName>
        <fullName evidence="1">Galactosyltransferase N-terminal domain-containing protein</fullName>
    </recommendedName>
</protein>
<dbReference type="EMBL" id="UYRU01055067">
    <property type="protein sequence ID" value="VDN12907.1"/>
    <property type="molecule type" value="Genomic_DNA"/>
</dbReference>
<dbReference type="SUPFAM" id="SSF53448">
    <property type="entry name" value="Nucleotide-diphospho-sugar transferases"/>
    <property type="match status" value="1"/>
</dbReference>
<feature type="domain" description="Galactosyltransferase N-terminal" evidence="1">
    <location>
        <begin position="31"/>
        <end position="89"/>
    </location>
</feature>
<keyword evidence="3" id="KW-1185">Reference proteome</keyword>
<dbReference type="GO" id="GO:0005794">
    <property type="term" value="C:Golgi apparatus"/>
    <property type="evidence" value="ECO:0007669"/>
    <property type="project" value="TreeGrafter"/>
</dbReference>
<name>A0A3P7LML2_DIBLA</name>
<reference evidence="2 3" key="1">
    <citation type="submission" date="2018-11" db="EMBL/GenBank/DDBJ databases">
        <authorList>
            <consortium name="Pathogen Informatics"/>
        </authorList>
    </citation>
    <scope>NUCLEOTIDE SEQUENCE [LARGE SCALE GENOMIC DNA]</scope>
</reference>